<protein>
    <submittedName>
        <fullName evidence="1">Uncharacterized protein</fullName>
    </submittedName>
</protein>
<reference evidence="1 2" key="1">
    <citation type="submission" date="2018-10" db="EMBL/GenBank/DDBJ databases">
        <title>Co-occurring genomic capacity for anaerobic methane metabolism and dissimilatory sulfite reduction discovered in the Korarchaeota.</title>
        <authorList>
            <person name="Mckay L.J."/>
            <person name="Dlakic M."/>
            <person name="Fields M.W."/>
            <person name="Delmont T.O."/>
            <person name="Eren A.M."/>
            <person name="Jay Z.J."/>
            <person name="Klingelsmith K.B."/>
            <person name="Rusch D.B."/>
            <person name="Inskeep W.P."/>
        </authorList>
    </citation>
    <scope>NUCLEOTIDE SEQUENCE [LARGE SCALE GENOMIC DNA]</scope>
    <source>
        <strain evidence="1 2">MDKW</strain>
    </source>
</reference>
<dbReference type="EMBL" id="RCOS01000172">
    <property type="protein sequence ID" value="RSN71641.1"/>
    <property type="molecule type" value="Genomic_DNA"/>
</dbReference>
<comment type="caution">
    <text evidence="1">The sequence shown here is derived from an EMBL/GenBank/DDBJ whole genome shotgun (WGS) entry which is preliminary data.</text>
</comment>
<dbReference type="Proteomes" id="UP000277582">
    <property type="component" value="Unassembled WGS sequence"/>
</dbReference>
<name>A0A3R9PE66_9CREN</name>
<proteinExistence type="predicted"/>
<organism evidence="1 2">
    <name type="scientific">Candidatus Methanodesulfokora washburnensis</name>
    <dbReference type="NCBI Taxonomy" id="2478471"/>
    <lineage>
        <taxon>Archaea</taxon>
        <taxon>Thermoproteota</taxon>
        <taxon>Candidatus Korarchaeia</taxon>
        <taxon>Candidatus Korarchaeia incertae sedis</taxon>
        <taxon>Candidatus Methanodesulfokora</taxon>
    </lineage>
</organism>
<evidence type="ECO:0000313" key="2">
    <source>
        <dbReference type="Proteomes" id="UP000277582"/>
    </source>
</evidence>
<sequence length="81" mass="9454">MGDMESLKRSLDLWNDIASKVKEAAESVPESEWDVYHLREAIREMIAAEEHLVSGGKLEMAREIRDIRKKLEAFLVERLRK</sequence>
<evidence type="ECO:0000313" key="1">
    <source>
        <dbReference type="EMBL" id="RSN71641.1"/>
    </source>
</evidence>
<gene>
    <name evidence="1" type="ORF">D6D85_15645</name>
</gene>
<accession>A0A3R9PE66</accession>
<dbReference type="AlphaFoldDB" id="A0A3R9PE66"/>
<dbReference type="RefSeq" id="WP_125672893.1">
    <property type="nucleotide sequence ID" value="NZ_RCOS01000172.1"/>
</dbReference>
<keyword evidence="2" id="KW-1185">Reference proteome</keyword>